<sequence>MKTVVLTGGIGSGKTTVAKMFAELGVPIYIADDEAKKLMVYSKVIKLKLIKLFGEKAYINNTLNRPFLAESIFNNKELLEQMNAIVHPEVKNHFENWKSRQEAPYVIKEAAIIFENGSYKNYDHIITVHAPETVKIERVLQRDSTTVDRIKAIMKNQWSDSEKIKRSNYVIENLDLDRTRKQVLQIHTNLLEIK</sequence>
<dbReference type="SUPFAM" id="SSF52540">
    <property type="entry name" value="P-loop containing nucleoside triphosphate hydrolases"/>
    <property type="match status" value="1"/>
</dbReference>
<feature type="binding site" evidence="5">
    <location>
        <begin position="11"/>
        <end position="16"/>
    </location>
    <ligand>
        <name>ATP</name>
        <dbReference type="ChEBI" id="CHEBI:30616"/>
    </ligand>
</feature>
<dbReference type="HAMAP" id="MF_00376">
    <property type="entry name" value="Dephospho_CoA_kinase"/>
    <property type="match status" value="1"/>
</dbReference>
<comment type="function">
    <text evidence="5">Catalyzes the phosphorylation of the 3'-hydroxyl group of dephosphocoenzyme A to form coenzyme A.</text>
</comment>
<dbReference type="PANTHER" id="PTHR10695">
    <property type="entry name" value="DEPHOSPHO-COA KINASE-RELATED"/>
    <property type="match status" value="1"/>
</dbReference>
<dbReference type="GO" id="GO:0015937">
    <property type="term" value="P:coenzyme A biosynthetic process"/>
    <property type="evidence" value="ECO:0007669"/>
    <property type="project" value="UniProtKB-UniRule"/>
</dbReference>
<dbReference type="RefSeq" id="WP_148368654.1">
    <property type="nucleotide sequence ID" value="NZ_VSKM01000003.1"/>
</dbReference>
<dbReference type="GO" id="GO:0004140">
    <property type="term" value="F:dephospho-CoA kinase activity"/>
    <property type="evidence" value="ECO:0007669"/>
    <property type="project" value="UniProtKB-UniRule"/>
</dbReference>
<comment type="caution">
    <text evidence="7">The sequence shown here is derived from an EMBL/GenBank/DDBJ whole genome shotgun (WGS) entry which is preliminary data.</text>
</comment>
<keyword evidence="5 7" id="KW-0808">Transferase</keyword>
<evidence type="ECO:0000256" key="2">
    <source>
        <dbReference type="ARBA" id="ARBA00022741"/>
    </source>
</evidence>
<dbReference type="NCBIfam" id="TIGR00152">
    <property type="entry name" value="dephospho-CoA kinase"/>
    <property type="match status" value="1"/>
</dbReference>
<dbReference type="InterPro" id="IPR001977">
    <property type="entry name" value="Depp_CoAkinase"/>
</dbReference>
<dbReference type="UniPathway" id="UPA00241">
    <property type="reaction ID" value="UER00356"/>
</dbReference>
<evidence type="ECO:0000256" key="4">
    <source>
        <dbReference type="ARBA" id="ARBA00022993"/>
    </source>
</evidence>
<protein>
    <recommendedName>
        <fullName evidence="5 6">Dephospho-CoA kinase</fullName>
        <ecNumber evidence="5 6">2.7.1.24</ecNumber>
    </recommendedName>
    <alternativeName>
        <fullName evidence="5">Dephosphocoenzyme A kinase</fullName>
    </alternativeName>
</protein>
<dbReference type="InterPro" id="IPR027417">
    <property type="entry name" value="P-loop_NTPase"/>
</dbReference>
<dbReference type="GO" id="GO:0005737">
    <property type="term" value="C:cytoplasm"/>
    <property type="evidence" value="ECO:0007669"/>
    <property type="project" value="UniProtKB-SubCell"/>
</dbReference>
<accession>A0A8H2LG89</accession>
<keyword evidence="4 5" id="KW-0173">Coenzyme A biosynthesis</keyword>
<comment type="catalytic activity">
    <reaction evidence="5">
        <text>3'-dephospho-CoA + ATP = ADP + CoA + H(+)</text>
        <dbReference type="Rhea" id="RHEA:18245"/>
        <dbReference type="ChEBI" id="CHEBI:15378"/>
        <dbReference type="ChEBI" id="CHEBI:30616"/>
        <dbReference type="ChEBI" id="CHEBI:57287"/>
        <dbReference type="ChEBI" id="CHEBI:57328"/>
        <dbReference type="ChEBI" id="CHEBI:456216"/>
        <dbReference type="EC" id="2.7.1.24"/>
    </reaction>
</comment>
<dbReference type="CDD" id="cd02022">
    <property type="entry name" value="DPCK"/>
    <property type="match status" value="1"/>
</dbReference>
<gene>
    <name evidence="5" type="primary">coaE</name>
    <name evidence="7" type="ORF">ES676_03475</name>
</gene>
<evidence type="ECO:0000256" key="3">
    <source>
        <dbReference type="ARBA" id="ARBA00022840"/>
    </source>
</evidence>
<dbReference type="Proteomes" id="UP000323324">
    <property type="component" value="Unassembled WGS sequence"/>
</dbReference>
<comment type="subcellular location">
    <subcellularLocation>
        <location evidence="5">Cytoplasm</location>
    </subcellularLocation>
</comment>
<dbReference type="GO" id="GO:0005524">
    <property type="term" value="F:ATP binding"/>
    <property type="evidence" value="ECO:0007669"/>
    <property type="project" value="UniProtKB-UniRule"/>
</dbReference>
<keyword evidence="2 5" id="KW-0547">Nucleotide-binding</keyword>
<keyword evidence="3 5" id="KW-0067">ATP-binding</keyword>
<evidence type="ECO:0000313" key="7">
    <source>
        <dbReference type="EMBL" id="TYB77365.1"/>
    </source>
</evidence>
<dbReference type="PROSITE" id="PS51219">
    <property type="entry name" value="DPCK"/>
    <property type="match status" value="1"/>
</dbReference>
<keyword evidence="8" id="KW-1185">Reference proteome</keyword>
<dbReference type="PANTHER" id="PTHR10695:SF46">
    <property type="entry name" value="BIFUNCTIONAL COENZYME A SYNTHASE-RELATED"/>
    <property type="match status" value="1"/>
</dbReference>
<keyword evidence="5 7" id="KW-0418">Kinase</keyword>
<keyword evidence="5" id="KW-0963">Cytoplasm</keyword>
<comment type="similarity">
    <text evidence="1 5">Belongs to the CoaE family.</text>
</comment>
<dbReference type="Pfam" id="PF01121">
    <property type="entry name" value="CoaE"/>
    <property type="match status" value="1"/>
</dbReference>
<name>A0A8H2LG89_9FLAO</name>
<dbReference type="AlphaFoldDB" id="A0A8H2LG89"/>
<dbReference type="Gene3D" id="3.40.50.300">
    <property type="entry name" value="P-loop containing nucleotide triphosphate hydrolases"/>
    <property type="match status" value="1"/>
</dbReference>
<reference evidence="7 8" key="1">
    <citation type="submission" date="2019-08" db="EMBL/GenBank/DDBJ databases">
        <title>Genomes of Antarctic Bizionia species.</title>
        <authorList>
            <person name="Bowman J.P."/>
        </authorList>
    </citation>
    <scope>NUCLEOTIDE SEQUENCE [LARGE SCALE GENOMIC DNA]</scope>
    <source>
        <strain evidence="7 8">HFD</strain>
    </source>
</reference>
<proteinExistence type="inferred from homology"/>
<evidence type="ECO:0000313" key="8">
    <source>
        <dbReference type="Proteomes" id="UP000323324"/>
    </source>
</evidence>
<dbReference type="EC" id="2.7.1.24" evidence="5 6"/>
<comment type="pathway">
    <text evidence="5">Cofactor biosynthesis; coenzyme A biosynthesis; CoA from (R)-pantothenate: step 5/5.</text>
</comment>
<dbReference type="EMBL" id="VSKM01000003">
    <property type="protein sequence ID" value="TYB77365.1"/>
    <property type="molecule type" value="Genomic_DNA"/>
</dbReference>
<evidence type="ECO:0000256" key="1">
    <source>
        <dbReference type="ARBA" id="ARBA00009018"/>
    </source>
</evidence>
<evidence type="ECO:0000256" key="5">
    <source>
        <dbReference type="HAMAP-Rule" id="MF_00376"/>
    </source>
</evidence>
<organism evidence="7 8">
    <name type="scientific">Bizionia saleffrena</name>
    <dbReference type="NCBI Taxonomy" id="291189"/>
    <lineage>
        <taxon>Bacteria</taxon>
        <taxon>Pseudomonadati</taxon>
        <taxon>Bacteroidota</taxon>
        <taxon>Flavobacteriia</taxon>
        <taxon>Flavobacteriales</taxon>
        <taxon>Flavobacteriaceae</taxon>
        <taxon>Bizionia</taxon>
    </lineage>
</organism>
<evidence type="ECO:0000256" key="6">
    <source>
        <dbReference type="NCBIfam" id="TIGR00152"/>
    </source>
</evidence>